<dbReference type="WBParaSite" id="ECPE_0001372501-mRNA-1">
    <property type="protein sequence ID" value="ECPE_0001372501-mRNA-1"/>
    <property type="gene ID" value="ECPE_0001372501"/>
</dbReference>
<feature type="transmembrane region" description="Helical" evidence="2">
    <location>
        <begin position="38"/>
        <end position="59"/>
    </location>
</feature>
<feature type="domain" description="PDZ" evidence="3">
    <location>
        <begin position="1"/>
        <end position="57"/>
    </location>
</feature>
<dbReference type="AlphaFoldDB" id="A0A183B3A0"/>
<dbReference type="SUPFAM" id="SSF50156">
    <property type="entry name" value="PDZ domain-like"/>
    <property type="match status" value="1"/>
</dbReference>
<dbReference type="InterPro" id="IPR036034">
    <property type="entry name" value="PDZ_sf"/>
</dbReference>
<dbReference type="InterPro" id="IPR051230">
    <property type="entry name" value="APP-Binding"/>
</dbReference>
<keyword evidence="2" id="KW-1133">Transmembrane helix</keyword>
<dbReference type="GO" id="GO:0005737">
    <property type="term" value="C:cytoplasm"/>
    <property type="evidence" value="ECO:0007669"/>
    <property type="project" value="TreeGrafter"/>
</dbReference>
<evidence type="ECO:0000313" key="4">
    <source>
        <dbReference type="WBParaSite" id="ECPE_0001372501-mRNA-1"/>
    </source>
</evidence>
<proteinExistence type="predicted"/>
<dbReference type="PANTHER" id="PTHR12345:SF3">
    <property type="entry name" value="PDZ DOMAIN-CONTAINING PROTEIN"/>
    <property type="match status" value="1"/>
</dbReference>
<sequence length="82" mass="9265">LIRAIHKDSSAARNGVPINHQIVEVNGQNVMGMKDKELCAMITGIQGMLTLTIIPRIMFDHLVKHLRDSTIRKEMDRSMPEV</sequence>
<dbReference type="InterPro" id="IPR001478">
    <property type="entry name" value="PDZ"/>
</dbReference>
<dbReference type="PROSITE" id="PS50106">
    <property type="entry name" value="PDZ"/>
    <property type="match status" value="1"/>
</dbReference>
<keyword evidence="1" id="KW-0677">Repeat</keyword>
<protein>
    <submittedName>
        <fullName evidence="4">PDZ domain-containing protein</fullName>
    </submittedName>
</protein>
<dbReference type="Pfam" id="PF00595">
    <property type="entry name" value="PDZ"/>
    <property type="match status" value="1"/>
</dbReference>
<evidence type="ECO:0000256" key="1">
    <source>
        <dbReference type="ARBA" id="ARBA00022737"/>
    </source>
</evidence>
<keyword evidence="2" id="KW-0472">Membrane</keyword>
<evidence type="ECO:0000259" key="3">
    <source>
        <dbReference type="PROSITE" id="PS50106"/>
    </source>
</evidence>
<dbReference type="Gene3D" id="2.30.42.10">
    <property type="match status" value="1"/>
</dbReference>
<dbReference type="GO" id="GO:0005886">
    <property type="term" value="C:plasma membrane"/>
    <property type="evidence" value="ECO:0007669"/>
    <property type="project" value="TreeGrafter"/>
</dbReference>
<organism evidence="4">
    <name type="scientific">Echinostoma caproni</name>
    <dbReference type="NCBI Taxonomy" id="27848"/>
    <lineage>
        <taxon>Eukaryota</taxon>
        <taxon>Metazoa</taxon>
        <taxon>Spiralia</taxon>
        <taxon>Lophotrochozoa</taxon>
        <taxon>Platyhelminthes</taxon>
        <taxon>Trematoda</taxon>
        <taxon>Digenea</taxon>
        <taxon>Plagiorchiida</taxon>
        <taxon>Echinostomata</taxon>
        <taxon>Echinostomatoidea</taxon>
        <taxon>Echinostomatidae</taxon>
        <taxon>Echinostoma</taxon>
    </lineage>
</organism>
<evidence type="ECO:0000256" key="2">
    <source>
        <dbReference type="SAM" id="Phobius"/>
    </source>
</evidence>
<reference evidence="4" key="1">
    <citation type="submission" date="2016-06" db="UniProtKB">
        <authorList>
            <consortium name="WormBaseParasite"/>
        </authorList>
    </citation>
    <scope>IDENTIFICATION</scope>
</reference>
<keyword evidence="2" id="KW-0812">Transmembrane</keyword>
<name>A0A183B3A0_9TREM</name>
<accession>A0A183B3A0</accession>
<dbReference type="PANTHER" id="PTHR12345">
    <property type="entry name" value="SYNTENIN RELATED"/>
    <property type="match status" value="1"/>
</dbReference>